<evidence type="ECO:0000313" key="1">
    <source>
        <dbReference type="EMBL" id="KAG8178563.1"/>
    </source>
</evidence>
<name>A0AAV6U424_9ARAC</name>
<organism evidence="1 2">
    <name type="scientific">Oedothorax gibbosus</name>
    <dbReference type="NCBI Taxonomy" id="931172"/>
    <lineage>
        <taxon>Eukaryota</taxon>
        <taxon>Metazoa</taxon>
        <taxon>Ecdysozoa</taxon>
        <taxon>Arthropoda</taxon>
        <taxon>Chelicerata</taxon>
        <taxon>Arachnida</taxon>
        <taxon>Araneae</taxon>
        <taxon>Araneomorphae</taxon>
        <taxon>Entelegynae</taxon>
        <taxon>Araneoidea</taxon>
        <taxon>Linyphiidae</taxon>
        <taxon>Erigoninae</taxon>
        <taxon>Oedothorax</taxon>
    </lineage>
</organism>
<protein>
    <submittedName>
        <fullName evidence="1">Uncharacterized protein</fullName>
    </submittedName>
</protein>
<evidence type="ECO:0000313" key="2">
    <source>
        <dbReference type="Proteomes" id="UP000827092"/>
    </source>
</evidence>
<dbReference type="EMBL" id="JAFNEN010000685">
    <property type="protein sequence ID" value="KAG8178563.1"/>
    <property type="molecule type" value="Genomic_DNA"/>
</dbReference>
<dbReference type="AlphaFoldDB" id="A0AAV6U424"/>
<reference evidence="1 2" key="1">
    <citation type="journal article" date="2022" name="Nat. Ecol. Evol.">
        <title>A masculinizing supergene underlies an exaggerated male reproductive morph in a spider.</title>
        <authorList>
            <person name="Hendrickx F."/>
            <person name="De Corte Z."/>
            <person name="Sonet G."/>
            <person name="Van Belleghem S.M."/>
            <person name="Kostlbacher S."/>
            <person name="Vangestel C."/>
        </authorList>
    </citation>
    <scope>NUCLEOTIDE SEQUENCE [LARGE SCALE GENOMIC DNA]</scope>
    <source>
        <strain evidence="1">W744_W776</strain>
    </source>
</reference>
<proteinExistence type="predicted"/>
<gene>
    <name evidence="1" type="ORF">JTE90_023254</name>
</gene>
<dbReference type="Proteomes" id="UP000827092">
    <property type="component" value="Unassembled WGS sequence"/>
</dbReference>
<sequence length="67" mass="7223">MYQNKQAPAHQSNQIKEPESAAVPLLTALGDDGNDVVETSQKLISILAKFRCSRNTKVMASPISHSG</sequence>
<comment type="caution">
    <text evidence="1">The sequence shown here is derived from an EMBL/GenBank/DDBJ whole genome shotgun (WGS) entry which is preliminary data.</text>
</comment>
<keyword evidence="2" id="KW-1185">Reference proteome</keyword>
<accession>A0AAV6U424</accession>